<dbReference type="InterPro" id="IPR039199">
    <property type="entry name" value="FAM91"/>
</dbReference>
<dbReference type="Pfam" id="PF14647">
    <property type="entry name" value="FAM91_N"/>
    <property type="match status" value="1"/>
</dbReference>
<evidence type="ECO:0000313" key="5">
    <source>
        <dbReference type="EMBL" id="OXA61614.1"/>
    </source>
</evidence>
<dbReference type="Proteomes" id="UP000198287">
    <property type="component" value="Unassembled WGS sequence"/>
</dbReference>
<dbReference type="PANTHER" id="PTHR28441">
    <property type="entry name" value="PROTEIN FAM91A1"/>
    <property type="match status" value="1"/>
</dbReference>
<evidence type="ECO:0000256" key="1">
    <source>
        <dbReference type="ARBA" id="ARBA00010319"/>
    </source>
</evidence>
<comment type="caution">
    <text evidence="5">The sequence shown here is derived from an EMBL/GenBank/DDBJ whole genome shotgun (WGS) entry which is preliminary data.</text>
</comment>
<organism evidence="5 6">
    <name type="scientific">Folsomia candida</name>
    <name type="common">Springtail</name>
    <dbReference type="NCBI Taxonomy" id="158441"/>
    <lineage>
        <taxon>Eukaryota</taxon>
        <taxon>Metazoa</taxon>
        <taxon>Ecdysozoa</taxon>
        <taxon>Arthropoda</taxon>
        <taxon>Hexapoda</taxon>
        <taxon>Collembola</taxon>
        <taxon>Entomobryomorpha</taxon>
        <taxon>Isotomoidea</taxon>
        <taxon>Isotomidae</taxon>
        <taxon>Proisotominae</taxon>
        <taxon>Folsomia</taxon>
    </lineage>
</organism>
<dbReference type="Pfam" id="PF14648">
    <property type="entry name" value="FAM91_C"/>
    <property type="match status" value="1"/>
</dbReference>
<dbReference type="AlphaFoldDB" id="A0A226EX20"/>
<accession>A0A226EX20</accession>
<dbReference type="InterPro" id="IPR028097">
    <property type="entry name" value="FAM91_C_dom"/>
</dbReference>
<dbReference type="OMA" id="HYESFPF"/>
<feature type="domain" description="FAM91 N-terminal" evidence="3">
    <location>
        <begin position="21"/>
        <end position="324"/>
    </location>
</feature>
<feature type="domain" description="FAM91 C-terminal" evidence="4">
    <location>
        <begin position="396"/>
        <end position="890"/>
    </location>
</feature>
<reference evidence="5 6" key="1">
    <citation type="submission" date="2015-12" db="EMBL/GenBank/DDBJ databases">
        <title>The genome of Folsomia candida.</title>
        <authorList>
            <person name="Faddeeva A."/>
            <person name="Derks M.F."/>
            <person name="Anvar Y."/>
            <person name="Smit S."/>
            <person name="Van Straalen N."/>
            <person name="Roelofs D."/>
        </authorList>
    </citation>
    <scope>NUCLEOTIDE SEQUENCE [LARGE SCALE GENOMIC DNA]</scope>
    <source>
        <strain evidence="5 6">VU population</strain>
        <tissue evidence="5">Whole body</tissue>
    </source>
</reference>
<dbReference type="OrthoDB" id="275996at2759"/>
<evidence type="ECO:0000313" key="6">
    <source>
        <dbReference type="Proteomes" id="UP000198287"/>
    </source>
</evidence>
<dbReference type="PANTHER" id="PTHR28441:SF2">
    <property type="entry name" value="PROTEIN FAM91A1"/>
    <property type="match status" value="1"/>
</dbReference>
<sequence length="911" mass="103398">MMSQSMSWVSMDLSPEVETVISKSLAWVKTPQKIKEVFGNSQKGYEKAVHAYSIRNQLRHSENLVKQINKNEAKYYEDIVSYSKEKLMLYPYHLSDKVVRGLRITPFEYYSSILEKTMEHEKSYDSLPNFTAADCLRLLGIGRNQYIELMNQHRSSRKLFRKKPVKELLPTKPIDINIEPWFLVQPGCILEDDIALIKPNERVLIDNIVDHGRQIAGTLEYDCVHSLYRKGLVYVDVPIDNDDYIVVPPLEGFVMNRVLGDYFETLLYKIFVSIDEHTTVKELATVLDMDVQNIKNAVSLFCRLGFAYKKQTGVDLNSLDPSWKTHVSQIKSRTYTAPEESLLVELESAVAEDDSFPSDATTNKSKSSASIERSKSSMSISSDNSFFAPSSTVGTSKRIAFLYDSTLTAFLMMGNLSQGLKSHAITMFEVGKMADESLDSFLTELDNVEIVEGEGEAQRYFEHARTLKDTILFLRNNPSMGSMAVDLLRCESLLNLDRNTCSRLLKKNYELLVSMAPLSNEVELRSCEELPHFGPVIPQINSIWFKLFLYSVANSGPTSVLLSRGTLLSELPLELRECDKILVTSWGHDGGVIPSANALFTLNDMLNHSALFVQAYGINGESSIIVVPFPFSNKSKNDDKKSNIYTKWAKHPAIIKLSRVIDLERNCGYITMINICGSKFSMAHTNQVTHDNRNKDLVVQPKLEDVLEEPLGNDEDDNLSEEDYHLVRSSNSIPPKNGFTDEICEKIYQEEIENELFNDCPQNDTTTCTSSEPQGFDARQQKLESLRLDLKFGDLSVLDKTTELDHQNLEKNQRTSQETNLRFDDWTILDCYFGIPLFDAGVNQIICDRMLSNGLWDSSSLEQLVKSNSELAVKLKEFINTYQAPSTWSEDVPLPSKNFYCHKGRLVEFSP</sequence>
<name>A0A226EX20_FOLCA</name>
<dbReference type="EMBL" id="LNIX01000001">
    <property type="protein sequence ID" value="OXA61614.1"/>
    <property type="molecule type" value="Genomic_DNA"/>
</dbReference>
<protein>
    <submittedName>
        <fullName evidence="5">Protein FAM91</fullName>
    </submittedName>
</protein>
<comment type="similarity">
    <text evidence="1">Belongs to the FAM91 family.</text>
</comment>
<feature type="compositionally biased region" description="Low complexity" evidence="2">
    <location>
        <begin position="364"/>
        <end position="374"/>
    </location>
</feature>
<dbReference type="STRING" id="158441.A0A226EX20"/>
<keyword evidence="6" id="KW-1185">Reference proteome</keyword>
<gene>
    <name evidence="5" type="ORF">Fcan01_02096</name>
</gene>
<evidence type="ECO:0000259" key="3">
    <source>
        <dbReference type="Pfam" id="PF14647"/>
    </source>
</evidence>
<evidence type="ECO:0000256" key="2">
    <source>
        <dbReference type="SAM" id="MobiDB-lite"/>
    </source>
</evidence>
<feature type="region of interest" description="Disordered" evidence="2">
    <location>
        <begin position="354"/>
        <end position="374"/>
    </location>
</feature>
<dbReference type="InterPro" id="IPR028091">
    <property type="entry name" value="FAM91_N_dom"/>
</dbReference>
<evidence type="ECO:0000259" key="4">
    <source>
        <dbReference type="Pfam" id="PF14648"/>
    </source>
</evidence>
<proteinExistence type="inferred from homology"/>